<evidence type="ECO:0000256" key="7">
    <source>
        <dbReference type="ARBA" id="ARBA00059785"/>
    </source>
</evidence>
<feature type="domain" description="C2H2-type" evidence="13">
    <location>
        <begin position="415"/>
        <end position="437"/>
    </location>
</feature>
<dbReference type="SUPFAM" id="SSF57667">
    <property type="entry name" value="beta-beta-alpha zinc fingers"/>
    <property type="match status" value="1"/>
</dbReference>
<evidence type="ECO:0000256" key="8">
    <source>
        <dbReference type="ARBA" id="ARBA00072973"/>
    </source>
</evidence>
<reference evidence="14 15" key="1">
    <citation type="journal article" date="2014" name="Agronomy (Basel)">
        <title>A Draft Genome Sequence for Ensete ventricosum, the Drought-Tolerant Tree Against Hunger.</title>
        <authorList>
            <person name="Harrison J."/>
            <person name="Moore K.A."/>
            <person name="Paszkiewicz K."/>
            <person name="Jones T."/>
            <person name="Grant M."/>
            <person name="Ambacheew D."/>
            <person name="Muzemil S."/>
            <person name="Studholme D.J."/>
        </authorList>
    </citation>
    <scope>NUCLEOTIDE SEQUENCE [LARGE SCALE GENOMIC DNA]</scope>
</reference>
<dbReference type="Gene3D" id="3.30.160.60">
    <property type="entry name" value="Classic Zinc Finger"/>
    <property type="match status" value="2"/>
</dbReference>
<evidence type="ECO:0000256" key="5">
    <source>
        <dbReference type="ARBA" id="ARBA00023015"/>
    </source>
</evidence>
<dbReference type="CDD" id="cd00105">
    <property type="entry name" value="KH-I"/>
    <property type="match status" value="1"/>
</dbReference>
<dbReference type="InterPro" id="IPR055185">
    <property type="entry name" value="C2CH-4th_BIRD-IDD"/>
</dbReference>
<gene>
    <name evidence="14" type="ORF">B296_00045586</name>
</gene>
<protein>
    <recommendedName>
        <fullName evidence="8">Protein EARLY HEADING DATE 2</fullName>
    </recommendedName>
    <alternativeName>
        <fullName evidence="9">Protein RICE INDETERMINATE 1</fullName>
    </alternativeName>
</protein>
<keyword evidence="11" id="KW-0694">RNA-binding</keyword>
<evidence type="ECO:0000256" key="2">
    <source>
        <dbReference type="ARBA" id="ARBA00022737"/>
    </source>
</evidence>
<keyword evidence="1" id="KW-0479">Metal-binding</keyword>
<evidence type="ECO:0000313" key="14">
    <source>
        <dbReference type="EMBL" id="RRT37012.1"/>
    </source>
</evidence>
<dbReference type="InterPro" id="IPR013087">
    <property type="entry name" value="Znf_C2H2_type"/>
</dbReference>
<evidence type="ECO:0000256" key="12">
    <source>
        <dbReference type="SAM" id="MobiDB-lite"/>
    </source>
</evidence>
<dbReference type="InterPro" id="IPR031140">
    <property type="entry name" value="IDD1-16"/>
</dbReference>
<dbReference type="InterPro" id="IPR055186">
    <property type="entry name" value="C2H2-2nd_BIRD-IDD"/>
</dbReference>
<dbReference type="PROSITE" id="PS00028">
    <property type="entry name" value="ZINC_FINGER_C2H2_1"/>
    <property type="match status" value="1"/>
</dbReference>
<evidence type="ECO:0000256" key="9">
    <source>
        <dbReference type="ARBA" id="ARBA00083437"/>
    </source>
</evidence>
<dbReference type="GO" id="GO:0003700">
    <property type="term" value="F:DNA-binding transcription factor activity"/>
    <property type="evidence" value="ECO:0007669"/>
    <property type="project" value="TreeGrafter"/>
</dbReference>
<feature type="compositionally biased region" description="Low complexity" evidence="12">
    <location>
        <begin position="209"/>
        <end position="220"/>
    </location>
</feature>
<dbReference type="PANTHER" id="PTHR10593:SF236">
    <property type="entry name" value="PROTEIN INDETERMINATE-DOMAIN 11"/>
    <property type="match status" value="1"/>
</dbReference>
<dbReference type="Pfam" id="PF00096">
    <property type="entry name" value="zf-C2H2"/>
    <property type="match status" value="1"/>
</dbReference>
<dbReference type="InterPro" id="IPR036236">
    <property type="entry name" value="Znf_C2H2_sf"/>
</dbReference>
<dbReference type="GO" id="GO:0008270">
    <property type="term" value="F:zinc ion binding"/>
    <property type="evidence" value="ECO:0007669"/>
    <property type="project" value="UniProtKB-KW"/>
</dbReference>
<keyword evidence="3 10" id="KW-0863">Zinc-finger</keyword>
<evidence type="ECO:0000256" key="10">
    <source>
        <dbReference type="PROSITE-ProRule" id="PRU00042"/>
    </source>
</evidence>
<feature type="region of interest" description="Disordered" evidence="12">
    <location>
        <begin position="784"/>
        <end position="806"/>
    </location>
</feature>
<evidence type="ECO:0000256" key="4">
    <source>
        <dbReference type="ARBA" id="ARBA00022833"/>
    </source>
</evidence>
<dbReference type="InterPro" id="IPR004087">
    <property type="entry name" value="KH_dom"/>
</dbReference>
<dbReference type="Pfam" id="PF00013">
    <property type="entry name" value="KH_1"/>
    <property type="match status" value="2"/>
</dbReference>
<dbReference type="SUPFAM" id="SSF54791">
    <property type="entry name" value="Eukaryotic type KH-domain (KH-domain type I)"/>
    <property type="match status" value="2"/>
</dbReference>
<feature type="region of interest" description="Disordered" evidence="12">
    <location>
        <begin position="838"/>
        <end position="859"/>
    </location>
</feature>
<evidence type="ECO:0000256" key="11">
    <source>
        <dbReference type="PROSITE-ProRule" id="PRU00117"/>
    </source>
</evidence>
<evidence type="ECO:0000256" key="3">
    <source>
        <dbReference type="ARBA" id="ARBA00022771"/>
    </source>
</evidence>
<dbReference type="FunFam" id="3.30.160.60:FF:000131">
    <property type="entry name" value="protein indeterminate-domain 5, chloroplastic-like"/>
    <property type="match status" value="1"/>
</dbReference>
<evidence type="ECO:0000313" key="15">
    <source>
        <dbReference type="Proteomes" id="UP000287651"/>
    </source>
</evidence>
<dbReference type="Pfam" id="PF22995">
    <property type="entry name" value="C2CH-3rd_BIRD-IDD"/>
    <property type="match status" value="1"/>
</dbReference>
<dbReference type="PROSITE" id="PS50157">
    <property type="entry name" value="ZINC_FINGER_C2H2_2"/>
    <property type="match status" value="1"/>
</dbReference>
<feature type="compositionally biased region" description="Low complexity" evidence="12">
    <location>
        <begin position="838"/>
        <end position="851"/>
    </location>
</feature>
<comment type="function">
    <text evidence="7">Transcription activator that acts as a flowering master switch in both long and short days, independently of the circadian clock. Promotes flowering upstream of HD1 by up-regulating FTL1, FTL4, FTL5, FTL6, EHD1, HD3A and RFT1. Seems to repress FTL11 expression. May recognize the consensus motif 5'-TTTGTCGTAAT-3' in target gene promoters.</text>
</comment>
<evidence type="ECO:0000259" key="13">
    <source>
        <dbReference type="PROSITE" id="PS50157"/>
    </source>
</evidence>
<evidence type="ECO:0000256" key="1">
    <source>
        <dbReference type="ARBA" id="ARBA00022723"/>
    </source>
</evidence>
<dbReference type="Pfam" id="PF22992">
    <property type="entry name" value="C2CH-4th_BIRD-IDD"/>
    <property type="match status" value="1"/>
</dbReference>
<dbReference type="Proteomes" id="UP000287651">
    <property type="component" value="Unassembled WGS sequence"/>
</dbReference>
<dbReference type="FunFam" id="3.30.160.60:FF:000554">
    <property type="entry name" value="protein indeterminate-domain 12-like"/>
    <property type="match status" value="1"/>
</dbReference>
<keyword evidence="6" id="KW-0804">Transcription</keyword>
<dbReference type="EMBL" id="AMZH03022800">
    <property type="protein sequence ID" value="RRT37012.1"/>
    <property type="molecule type" value="Genomic_DNA"/>
</dbReference>
<dbReference type="PROSITE" id="PS50084">
    <property type="entry name" value="KH_TYPE_1"/>
    <property type="match status" value="2"/>
</dbReference>
<proteinExistence type="predicted"/>
<dbReference type="GO" id="GO:0005634">
    <property type="term" value="C:nucleus"/>
    <property type="evidence" value="ECO:0007669"/>
    <property type="project" value="TreeGrafter"/>
</dbReference>
<dbReference type="Gene3D" id="3.30.1370.10">
    <property type="entry name" value="K Homology domain, type 1"/>
    <property type="match status" value="2"/>
</dbReference>
<dbReference type="AlphaFoldDB" id="A0A426XC25"/>
<dbReference type="InterPro" id="IPR055187">
    <property type="entry name" value="C2CH-3rd_BIRD-IDD"/>
</dbReference>
<organism evidence="14 15">
    <name type="scientific">Ensete ventricosum</name>
    <name type="common">Abyssinian banana</name>
    <name type="synonym">Musa ensete</name>
    <dbReference type="NCBI Taxonomy" id="4639"/>
    <lineage>
        <taxon>Eukaryota</taxon>
        <taxon>Viridiplantae</taxon>
        <taxon>Streptophyta</taxon>
        <taxon>Embryophyta</taxon>
        <taxon>Tracheophyta</taxon>
        <taxon>Spermatophyta</taxon>
        <taxon>Magnoliopsida</taxon>
        <taxon>Liliopsida</taxon>
        <taxon>Zingiberales</taxon>
        <taxon>Musaceae</taxon>
        <taxon>Ensete</taxon>
    </lineage>
</organism>
<dbReference type="InterPro" id="IPR036612">
    <property type="entry name" value="KH_dom_type_1_sf"/>
</dbReference>
<feature type="region of interest" description="Disordered" evidence="12">
    <location>
        <begin position="151"/>
        <end position="256"/>
    </location>
</feature>
<dbReference type="SMART" id="SM00355">
    <property type="entry name" value="ZnF_C2H2"/>
    <property type="match status" value="3"/>
</dbReference>
<evidence type="ECO:0000256" key="6">
    <source>
        <dbReference type="ARBA" id="ARBA00023163"/>
    </source>
</evidence>
<dbReference type="Pfam" id="PF22996">
    <property type="entry name" value="C2H2-2nd_BIRD-IDD"/>
    <property type="match status" value="1"/>
</dbReference>
<sequence>MNSVHRYGPVGAIIGESGETIKHIRLQSGARIQFPKDTGADTDSPTTTVELYGTVEQMRSAEKLINDAVAEYSRKEPGAQWFEMKLPNKKVGAIIGESGETIKHIQLQSGAKIQFTEDTGSDTDSLTTMVELYGTIEQIRSAEKLISEALAEDDSGGSDIGSDSTSPYIPQPPSVDNAHQGTYRGRGAQRGVNDGTPAPRVLPGHGHDPQSSSASAPSLLRATHGQPTQPVDGEGEGSTGGTDGVRTLPPHDLPPRDLRKIVTHTFKIGFGGLRRQFVRRHIALGWIGVSLSIPFPPLARRDTQRQCLGDDERDDDGTATPTGGREHVQSHLCLRGSKRLFQPAAIFLRLPDPESNQEKEEPPGKSRFLSLLIQLDCSVYKLITMLILGFSSASLDPDAEVIALSPKTLMATNRFVCEICNKGFPREQNLQLHRRGHNLPWKLKQRSNKEVRKKVYICPEATCVHHDPSRALGDLTGIKKHFSRKHGEKKWKCDKCSRKYAVQSDWKAHSKICGTREYRCDCGTLFSRRDSFITHRAFCDALAEESARAMAANPSANHQALLFSPPAASCEPPSLQPTLLQCHFPHLMRGDEADATILGGHGMQQELSLGGEHQHQRFNIRSNIPPWLACQGATSLNMLGLPSTFYSTRLEQEHGREDPVSHPPLPPAFHALAPSPHMSATALLQKAAEMGASMSRPAHLGLMAAHTPSSAPFVADGTSGVGLGLSSHQDMGHGIGGGGGRCDGGFGQGSAPPPLHRDMVATSLSATPGFHGSFEDAIRAIREPRNSNKSSLGRSHGMAEEGGGGINDGMTRDFLGLKAFPHRNILNLTGFDPCLTTTTSSSSYEQQQQQQLSKKPWHG</sequence>
<dbReference type="SMART" id="SM00322">
    <property type="entry name" value="KH"/>
    <property type="match status" value="2"/>
</dbReference>
<keyword evidence="5" id="KW-0805">Transcription regulation</keyword>
<dbReference type="GO" id="GO:0003723">
    <property type="term" value="F:RNA binding"/>
    <property type="evidence" value="ECO:0007669"/>
    <property type="project" value="UniProtKB-UniRule"/>
</dbReference>
<keyword evidence="2" id="KW-0677">Repeat</keyword>
<name>A0A426XC25_ENSVE</name>
<dbReference type="PANTHER" id="PTHR10593">
    <property type="entry name" value="SERINE/THREONINE-PROTEIN KINASE RIO"/>
    <property type="match status" value="1"/>
</dbReference>
<keyword evidence="4" id="KW-0862">Zinc</keyword>
<accession>A0A426XC25</accession>
<feature type="region of interest" description="Disordered" evidence="12">
    <location>
        <begin position="306"/>
        <end position="328"/>
    </location>
</feature>
<dbReference type="InterPro" id="IPR004088">
    <property type="entry name" value="KH_dom_type_1"/>
</dbReference>
<comment type="caution">
    <text evidence="14">The sequence shown here is derived from an EMBL/GenBank/DDBJ whole genome shotgun (WGS) entry which is preliminary data.</text>
</comment>